<feature type="compositionally biased region" description="Basic and acidic residues" evidence="1">
    <location>
        <begin position="571"/>
        <end position="581"/>
    </location>
</feature>
<dbReference type="Pfam" id="PF13688">
    <property type="entry name" value="Reprolysin_5"/>
    <property type="match status" value="1"/>
</dbReference>
<keyword evidence="3" id="KW-0732">Signal</keyword>
<feature type="compositionally biased region" description="Low complexity" evidence="1">
    <location>
        <begin position="187"/>
        <end position="201"/>
    </location>
</feature>
<evidence type="ECO:0000256" key="3">
    <source>
        <dbReference type="SAM" id="SignalP"/>
    </source>
</evidence>
<dbReference type="InterPro" id="IPR024079">
    <property type="entry name" value="MetalloPept_cat_dom_sf"/>
</dbReference>
<dbReference type="OrthoDB" id="5951731at2759"/>
<evidence type="ECO:0000256" key="1">
    <source>
        <dbReference type="SAM" id="MobiDB-lite"/>
    </source>
</evidence>
<feature type="region of interest" description="Disordered" evidence="1">
    <location>
        <begin position="562"/>
        <end position="607"/>
    </location>
</feature>
<evidence type="ECO:0000256" key="2">
    <source>
        <dbReference type="SAM" id="Phobius"/>
    </source>
</evidence>
<feature type="compositionally biased region" description="Basic and acidic residues" evidence="1">
    <location>
        <begin position="222"/>
        <end position="231"/>
    </location>
</feature>
<feature type="chain" id="PRO_5035222129" description="Peptidase M12B domain-containing protein" evidence="3">
    <location>
        <begin position="20"/>
        <end position="723"/>
    </location>
</feature>
<evidence type="ECO:0000313" key="4">
    <source>
        <dbReference type="EMBL" id="KAG8463674.1"/>
    </source>
</evidence>
<dbReference type="GO" id="GO:0008237">
    <property type="term" value="F:metallopeptidase activity"/>
    <property type="evidence" value="ECO:0007669"/>
    <property type="project" value="InterPro"/>
</dbReference>
<accession>A0A8J6C8I7</accession>
<dbReference type="Gene3D" id="3.40.390.10">
    <property type="entry name" value="Collagenase (Catalytic Domain)"/>
    <property type="match status" value="1"/>
</dbReference>
<feature type="transmembrane region" description="Helical" evidence="2">
    <location>
        <begin position="629"/>
        <end position="651"/>
    </location>
</feature>
<reference evidence="4" key="1">
    <citation type="submission" date="2021-05" db="EMBL/GenBank/DDBJ databases">
        <title>The genome of the haptophyte Pavlova lutheri (Diacronema luteri, Pavlovales) - a model for lipid biosynthesis in eukaryotic algae.</title>
        <authorList>
            <person name="Hulatt C.J."/>
            <person name="Posewitz M.C."/>
        </authorList>
    </citation>
    <scope>NUCLEOTIDE SEQUENCE</scope>
    <source>
        <strain evidence="4">NIVA-4/92</strain>
    </source>
</reference>
<evidence type="ECO:0008006" key="6">
    <source>
        <dbReference type="Google" id="ProtNLM"/>
    </source>
</evidence>
<keyword evidence="2" id="KW-0472">Membrane</keyword>
<dbReference type="AlphaFoldDB" id="A0A8J6C8I7"/>
<feature type="signal peptide" evidence="3">
    <location>
        <begin position="1"/>
        <end position="19"/>
    </location>
</feature>
<keyword evidence="2" id="KW-1133">Transmembrane helix</keyword>
<evidence type="ECO:0000313" key="5">
    <source>
        <dbReference type="Proteomes" id="UP000751190"/>
    </source>
</evidence>
<feature type="compositionally biased region" description="Gly residues" evidence="1">
    <location>
        <begin position="593"/>
        <end position="603"/>
    </location>
</feature>
<gene>
    <name evidence="4" type="ORF">KFE25_003947</name>
</gene>
<dbReference type="SUPFAM" id="SSF55486">
    <property type="entry name" value="Metalloproteases ('zincins'), catalytic domain"/>
    <property type="match status" value="1"/>
</dbReference>
<protein>
    <recommendedName>
        <fullName evidence="6">Peptidase M12B domain-containing protein</fullName>
    </recommendedName>
</protein>
<dbReference type="EMBL" id="JAGTXO010000015">
    <property type="protein sequence ID" value="KAG8463674.1"/>
    <property type="molecule type" value="Genomic_DNA"/>
</dbReference>
<name>A0A8J6C8I7_DIALT</name>
<dbReference type="Proteomes" id="UP000751190">
    <property type="component" value="Unassembled WGS sequence"/>
</dbReference>
<keyword evidence="5" id="KW-1185">Reference proteome</keyword>
<comment type="caution">
    <text evidence="4">The sequence shown here is derived from an EMBL/GenBank/DDBJ whole genome shotgun (WGS) entry which is preliminary data.</text>
</comment>
<feature type="region of interest" description="Disordered" evidence="1">
    <location>
        <begin position="159"/>
        <end position="287"/>
    </location>
</feature>
<organism evidence="4 5">
    <name type="scientific">Diacronema lutheri</name>
    <name type="common">Unicellular marine alga</name>
    <name type="synonym">Monochrysis lutheri</name>
    <dbReference type="NCBI Taxonomy" id="2081491"/>
    <lineage>
        <taxon>Eukaryota</taxon>
        <taxon>Haptista</taxon>
        <taxon>Haptophyta</taxon>
        <taxon>Pavlovophyceae</taxon>
        <taxon>Pavlovales</taxon>
        <taxon>Pavlovaceae</taxon>
        <taxon>Diacronema</taxon>
    </lineage>
</organism>
<feature type="compositionally biased region" description="Low complexity" evidence="1">
    <location>
        <begin position="235"/>
        <end position="274"/>
    </location>
</feature>
<sequence length="723" mass="75916">MRAVAIALLLGAGLSTSGAREVIDAYEPATLLSAHSRGGASDDATFELRFSAGGRAFGYVLDQASPAAPYANVRVNWANGSMTLPPPRSRVYGAILPDGCWVSAVVSASGAVRAVIRDGEDDDLLILDPAELYDGPGGALGAASAARSRVTGVPEMVLHRRSKRPSSGGNGGCSPERLLLADDDDGAANAGDAGRSGAGRRAGSERAGGGTQPEARPHGGRALRDDSRPTHADGSAGSSAPAKHAPSHAPSHVHSDAQTHAQSDAQSQSQSHAPAHTHAHARSARALQEQFGGRLPSCAPDLRIVELSILVDRGYTASVLRMCSEQQCDAYAAVYQHVAFLIHTTNMRFVEQLGVQIVLKHLVINVDETPSFEQGGPNYAPGYAADGRVLANTCVGARDLEETVATVYREPWEASKKLVGEVQHVEFATGYRAHLGTFSNWASRLAPSSDLWHMLTDCYGGASTDGIIGFAYIGTGCLLRGLEYEFYDSNTTFDAADANHRVRLANGHGGIATRARRDCTAGHNYCAFGTSFSSIPTFGWELFAHELGHNLGAGHAPRGLMEPFLPPSLDRPAEQARRDSSADQPFSDARTDGGSGGGGGQGGAEQAPLNVRSSATVVPDADVSQDMPYILAGVFGCFAALGLLILGVFAHRRWPSVFAGRKAGAAAHIGRGALGNRARIARGQPVYIFARAPPSRGRTFWGPAVAAAAPRTPRLRAWSDSFV</sequence>
<keyword evidence="2" id="KW-0812">Transmembrane</keyword>
<proteinExistence type="predicted"/>